<name>A0A4R5A5R7_9ACTN</name>
<dbReference type="SUPFAM" id="SSF53474">
    <property type="entry name" value="alpha/beta-Hydrolases"/>
    <property type="match status" value="1"/>
</dbReference>
<evidence type="ECO:0008006" key="3">
    <source>
        <dbReference type="Google" id="ProtNLM"/>
    </source>
</evidence>
<keyword evidence="2" id="KW-1185">Reference proteome</keyword>
<reference evidence="1 2" key="1">
    <citation type="submission" date="2019-02" db="EMBL/GenBank/DDBJ databases">
        <title>Draft genome sequences of novel Actinobacteria.</title>
        <authorList>
            <person name="Sahin N."/>
            <person name="Ay H."/>
            <person name="Saygin H."/>
        </authorList>
    </citation>
    <scope>NUCLEOTIDE SEQUENCE [LARGE SCALE GENOMIC DNA]</scope>
    <source>
        <strain evidence="1 2">8K307</strain>
    </source>
</reference>
<gene>
    <name evidence="1" type="ORF">E1262_20845</name>
</gene>
<evidence type="ECO:0000313" key="2">
    <source>
        <dbReference type="Proteomes" id="UP000295217"/>
    </source>
</evidence>
<comment type="caution">
    <text evidence="1">The sequence shown here is derived from an EMBL/GenBank/DDBJ whole genome shotgun (WGS) entry which is preliminary data.</text>
</comment>
<dbReference type="Gene3D" id="3.40.50.1820">
    <property type="entry name" value="alpha/beta hydrolase"/>
    <property type="match status" value="1"/>
</dbReference>
<dbReference type="Proteomes" id="UP000295217">
    <property type="component" value="Unassembled WGS sequence"/>
</dbReference>
<sequence>MRPSWSCWRRRQDLVAGYADQFAALERYPDGAFAVVPDAGHYLPFEQPAVFADLVGHWLARLP</sequence>
<dbReference type="EMBL" id="SMLB01000034">
    <property type="protein sequence ID" value="TDD66925.1"/>
    <property type="molecule type" value="Genomic_DNA"/>
</dbReference>
<dbReference type="RefSeq" id="WP_132105144.1">
    <property type="nucleotide sequence ID" value="NZ_SMLB01000034.1"/>
</dbReference>
<proteinExistence type="predicted"/>
<accession>A0A4R5A5R7</accession>
<evidence type="ECO:0000313" key="1">
    <source>
        <dbReference type="EMBL" id="TDD66925.1"/>
    </source>
</evidence>
<dbReference type="AlphaFoldDB" id="A0A4R5A5R7"/>
<organism evidence="1 2">
    <name type="scientific">Jiangella aurantiaca</name>
    <dbReference type="NCBI Taxonomy" id="2530373"/>
    <lineage>
        <taxon>Bacteria</taxon>
        <taxon>Bacillati</taxon>
        <taxon>Actinomycetota</taxon>
        <taxon>Actinomycetes</taxon>
        <taxon>Jiangellales</taxon>
        <taxon>Jiangellaceae</taxon>
        <taxon>Jiangella</taxon>
    </lineage>
</organism>
<dbReference type="InterPro" id="IPR029058">
    <property type="entry name" value="AB_hydrolase_fold"/>
</dbReference>
<protein>
    <recommendedName>
        <fullName evidence="3">Alpha/beta hydrolase</fullName>
    </recommendedName>
</protein>
<dbReference type="OrthoDB" id="27092at2"/>